<dbReference type="PANTHER" id="PTHR21625">
    <property type="entry name" value="NYD-SP28 PROTEIN"/>
    <property type="match status" value="1"/>
</dbReference>
<evidence type="ECO:0000256" key="12">
    <source>
        <dbReference type="ARBA" id="ARBA00045865"/>
    </source>
</evidence>
<evidence type="ECO:0000256" key="3">
    <source>
        <dbReference type="ARBA" id="ARBA00022846"/>
    </source>
</evidence>
<evidence type="ECO:0000256" key="7">
    <source>
        <dbReference type="ARBA" id="ARBA00023273"/>
    </source>
</evidence>
<evidence type="ECO:0000256" key="10">
    <source>
        <dbReference type="ARBA" id="ARBA00040899"/>
    </source>
</evidence>
<comment type="similarity">
    <text evidence="9">Belongs to the DRC2 family.</text>
</comment>
<evidence type="ECO:0000259" key="13">
    <source>
        <dbReference type="Pfam" id="PF14772"/>
    </source>
</evidence>
<proteinExistence type="inferred from homology"/>
<keyword evidence="3" id="KW-0282">Flagellum</keyword>
<keyword evidence="4" id="KW-0175">Coiled coil</keyword>
<keyword evidence="5" id="KW-0969">Cilium</keyword>
<dbReference type="Proteomes" id="UP001444071">
    <property type="component" value="Unassembled WGS sequence"/>
</dbReference>
<reference evidence="14 15" key="1">
    <citation type="submission" date="2021-06" db="EMBL/GenBank/DDBJ databases">
        <authorList>
            <person name="Palmer J.M."/>
        </authorList>
    </citation>
    <scope>NUCLEOTIDE SEQUENCE [LARGE SCALE GENOMIC DNA]</scope>
    <source>
        <strain evidence="14 15">XR_2019</strain>
        <tissue evidence="14">Muscle</tissue>
    </source>
</reference>
<evidence type="ECO:0000256" key="8">
    <source>
        <dbReference type="ARBA" id="ARBA00037841"/>
    </source>
</evidence>
<dbReference type="InterPro" id="IPR039750">
    <property type="entry name" value="DRC1/DRC2"/>
</dbReference>
<comment type="function">
    <text evidence="12">Component of the nexin-dynein regulatory complex (N-DRC), a key regulator of ciliary/flagellar motility which maintains the alignment and integrity of the distal axoneme and regulates microtubule sliding in motile axonemes. Plays a critical role in the assembly of N-DRC and also stabilizes the assembly of multiple inner dynein arms and radial spokes. Coassembles with DRC1 to form a central scaffold needed for assembly of the N-DRC and its attachment to the outer doublet microtubules.</text>
</comment>
<keyword evidence="6" id="KW-0206">Cytoskeleton</keyword>
<dbReference type="Pfam" id="PF14772">
    <property type="entry name" value="NYD-SP28"/>
    <property type="match status" value="1"/>
</dbReference>
<evidence type="ECO:0000256" key="9">
    <source>
        <dbReference type="ARBA" id="ARBA00038424"/>
    </source>
</evidence>
<name>A0ABV0W380_9TELE</name>
<feature type="domain" description="Dynein regulatory complex protein 1/2 N-terminal" evidence="13">
    <location>
        <begin position="22"/>
        <end position="120"/>
    </location>
</feature>
<sequence>MPKKRVKGEVTEEERLLQLQQGAQAEDEMAKKKEETLTLYLKDKLQKEQRNASVNLLKLIESWRKNLRQAKDAEQLKHVAILQQTNERKLDEQNFIMQKTKRELEEADRHADQVQRCHLQQEEDLLGQRDRVLMNLEQQWDSSLQNLSFILSSEMEKMWADFQQQNQKLVDLCLPAQIHDKCMCEYIEKLHQEVVDSNMKNQQDLEFLKKKVNMDDRSVLNQQVLQETRDSLNELDKRMSSMQQINTKLMIFRRLKVSESPSSPLSLLVPFIVSFLPFHFPGSNRFCI</sequence>
<comment type="subcellular location">
    <subcellularLocation>
        <location evidence="1">Cytoplasm</location>
        <location evidence="1">Cytoskeleton</location>
        <location evidence="1">Flagellum axoneme</location>
    </subcellularLocation>
    <subcellularLocation>
        <location evidence="8">Cytoplasm</location>
        <location evidence="8">Cytoskeleton</location>
        <location evidence="8">Flagellum basal body</location>
    </subcellularLocation>
</comment>
<keyword evidence="7" id="KW-0966">Cell projection</keyword>
<evidence type="ECO:0000313" key="15">
    <source>
        <dbReference type="Proteomes" id="UP001444071"/>
    </source>
</evidence>
<evidence type="ECO:0000256" key="11">
    <source>
        <dbReference type="ARBA" id="ARBA00041517"/>
    </source>
</evidence>
<comment type="caution">
    <text evidence="14">The sequence shown here is derived from an EMBL/GenBank/DDBJ whole genome shotgun (WGS) entry which is preliminary data.</text>
</comment>
<dbReference type="InterPro" id="IPR039505">
    <property type="entry name" value="DRC1/2_N"/>
</dbReference>
<evidence type="ECO:0000256" key="1">
    <source>
        <dbReference type="ARBA" id="ARBA00004611"/>
    </source>
</evidence>
<evidence type="ECO:0000256" key="4">
    <source>
        <dbReference type="ARBA" id="ARBA00023054"/>
    </source>
</evidence>
<protein>
    <recommendedName>
        <fullName evidence="10">Dynein regulatory complex subunit 2</fullName>
    </recommendedName>
    <alternativeName>
        <fullName evidence="11">Coiled-coil domain-containing protein 65</fullName>
    </alternativeName>
</protein>
<evidence type="ECO:0000256" key="2">
    <source>
        <dbReference type="ARBA" id="ARBA00022490"/>
    </source>
</evidence>
<organism evidence="14 15">
    <name type="scientific">Xenotaenia resolanae</name>
    <dbReference type="NCBI Taxonomy" id="208358"/>
    <lineage>
        <taxon>Eukaryota</taxon>
        <taxon>Metazoa</taxon>
        <taxon>Chordata</taxon>
        <taxon>Craniata</taxon>
        <taxon>Vertebrata</taxon>
        <taxon>Euteleostomi</taxon>
        <taxon>Actinopterygii</taxon>
        <taxon>Neopterygii</taxon>
        <taxon>Teleostei</taxon>
        <taxon>Neoteleostei</taxon>
        <taxon>Acanthomorphata</taxon>
        <taxon>Ovalentaria</taxon>
        <taxon>Atherinomorphae</taxon>
        <taxon>Cyprinodontiformes</taxon>
        <taxon>Goodeidae</taxon>
        <taxon>Xenotaenia</taxon>
    </lineage>
</organism>
<keyword evidence="15" id="KW-1185">Reference proteome</keyword>
<dbReference type="EMBL" id="JAHRIM010023868">
    <property type="protein sequence ID" value="MEQ2263765.1"/>
    <property type="molecule type" value="Genomic_DNA"/>
</dbReference>
<keyword evidence="2" id="KW-0963">Cytoplasm</keyword>
<dbReference type="PANTHER" id="PTHR21625:SF0">
    <property type="entry name" value="DYNEIN REGULATORY COMPLEX SUBUNIT 2"/>
    <property type="match status" value="1"/>
</dbReference>
<evidence type="ECO:0000313" key="14">
    <source>
        <dbReference type="EMBL" id="MEQ2263765.1"/>
    </source>
</evidence>
<evidence type="ECO:0000256" key="6">
    <source>
        <dbReference type="ARBA" id="ARBA00023212"/>
    </source>
</evidence>
<gene>
    <name evidence="14" type="ORF">XENORESO_012412</name>
</gene>
<evidence type="ECO:0000256" key="5">
    <source>
        <dbReference type="ARBA" id="ARBA00023069"/>
    </source>
</evidence>
<accession>A0ABV0W380</accession>